<sequence length="102" mass="12606">MNRVLSFYSSIFLHCIQRRMRRILSVRLEISFHQSMNFNKFRPSAFQGRKRLNKLDMKTITKFKLRRNSQSRFRGIRLHKMRYNLRFSRRGGSEWCIKCKSW</sequence>
<reference evidence="1" key="1">
    <citation type="submission" date="2023-06" db="EMBL/GenBank/DDBJ databases">
        <authorList>
            <person name="Kurt Z."/>
        </authorList>
    </citation>
    <scope>NUCLEOTIDE SEQUENCE</scope>
</reference>
<protein>
    <submittedName>
        <fullName evidence="2">Hypothetical_protein</fullName>
    </submittedName>
</protein>
<accession>A0AA86REX3</accession>
<evidence type="ECO:0000313" key="2">
    <source>
        <dbReference type="EMBL" id="CAL6108005.1"/>
    </source>
</evidence>
<proteinExistence type="predicted"/>
<gene>
    <name evidence="1" type="ORF">HINF_LOCUS62847</name>
    <name evidence="2" type="ORF">HINF_LOCUS74759</name>
</gene>
<name>A0AA86REX3_9EUKA</name>
<dbReference type="Proteomes" id="UP001642409">
    <property type="component" value="Unassembled WGS sequence"/>
</dbReference>
<dbReference type="AlphaFoldDB" id="A0AA86REX3"/>
<organism evidence="1">
    <name type="scientific">Hexamita inflata</name>
    <dbReference type="NCBI Taxonomy" id="28002"/>
    <lineage>
        <taxon>Eukaryota</taxon>
        <taxon>Metamonada</taxon>
        <taxon>Diplomonadida</taxon>
        <taxon>Hexamitidae</taxon>
        <taxon>Hexamitinae</taxon>
        <taxon>Hexamita</taxon>
    </lineage>
</organism>
<comment type="caution">
    <text evidence="1">The sequence shown here is derived from an EMBL/GenBank/DDBJ whole genome shotgun (WGS) entry which is preliminary data.</text>
</comment>
<keyword evidence="3" id="KW-1185">Reference proteome</keyword>
<reference evidence="2 3" key="2">
    <citation type="submission" date="2024-07" db="EMBL/GenBank/DDBJ databases">
        <authorList>
            <person name="Akdeniz Z."/>
        </authorList>
    </citation>
    <scope>NUCLEOTIDE SEQUENCE [LARGE SCALE GENOMIC DNA]</scope>
</reference>
<dbReference type="EMBL" id="CATOUU010001165">
    <property type="protein sequence ID" value="CAI9975202.1"/>
    <property type="molecule type" value="Genomic_DNA"/>
</dbReference>
<dbReference type="EMBL" id="CAXDID020000644">
    <property type="protein sequence ID" value="CAL6108005.1"/>
    <property type="molecule type" value="Genomic_DNA"/>
</dbReference>
<evidence type="ECO:0000313" key="1">
    <source>
        <dbReference type="EMBL" id="CAI9975202.1"/>
    </source>
</evidence>
<evidence type="ECO:0000313" key="3">
    <source>
        <dbReference type="Proteomes" id="UP001642409"/>
    </source>
</evidence>